<evidence type="ECO:0000313" key="3">
    <source>
        <dbReference type="Proteomes" id="UP000299084"/>
    </source>
</evidence>
<gene>
    <name evidence="2" type="ORF">Cadr_000023789</name>
</gene>
<sequence length="183" mass="20051">MEAPCPHQASSCLRLVHLAKAPQPFSGNLGAMFSAARMWTWYQGVTSHLLLVIFPPTIGTGIGRGPSFLSSLAAAAASEFHPSPRQRWGRGSATSELPLQGGDSEALRQFPPRLLLPRYPFTAQDHCPQSFPAGGLGLFWSHPPQMTWKELTLPRSPGHQAPMCLDQLFRLCGRGEHAEWSQL</sequence>
<protein>
    <submittedName>
        <fullName evidence="2">Uncharacterized protein</fullName>
    </submittedName>
</protein>
<accession>A0A5N4CY95</accession>
<comment type="caution">
    <text evidence="2">The sequence shown here is derived from an EMBL/GenBank/DDBJ whole genome shotgun (WGS) entry which is preliminary data.</text>
</comment>
<name>A0A5N4CY95_CAMDR</name>
<organism evidence="2 3">
    <name type="scientific">Camelus dromedarius</name>
    <name type="common">Dromedary</name>
    <name type="synonym">Arabian camel</name>
    <dbReference type="NCBI Taxonomy" id="9838"/>
    <lineage>
        <taxon>Eukaryota</taxon>
        <taxon>Metazoa</taxon>
        <taxon>Chordata</taxon>
        <taxon>Craniata</taxon>
        <taxon>Vertebrata</taxon>
        <taxon>Euteleostomi</taxon>
        <taxon>Mammalia</taxon>
        <taxon>Eutheria</taxon>
        <taxon>Laurasiatheria</taxon>
        <taxon>Artiodactyla</taxon>
        <taxon>Tylopoda</taxon>
        <taxon>Camelidae</taxon>
        <taxon>Camelus</taxon>
    </lineage>
</organism>
<proteinExistence type="predicted"/>
<evidence type="ECO:0000256" key="1">
    <source>
        <dbReference type="SAM" id="MobiDB-lite"/>
    </source>
</evidence>
<feature type="region of interest" description="Disordered" evidence="1">
    <location>
        <begin position="83"/>
        <end position="102"/>
    </location>
</feature>
<keyword evidence="3" id="KW-1185">Reference proteome</keyword>
<reference evidence="2 3" key="1">
    <citation type="journal article" date="2019" name="Mol. Ecol. Resour.">
        <title>Improving Illumina assemblies with Hi-C and long reads: an example with the North African dromedary.</title>
        <authorList>
            <person name="Elbers J.P."/>
            <person name="Rogers M.F."/>
            <person name="Perelman P.L."/>
            <person name="Proskuryakova A.A."/>
            <person name="Serdyukova N.A."/>
            <person name="Johnson W.E."/>
            <person name="Horin P."/>
            <person name="Corander J."/>
            <person name="Murphy D."/>
            <person name="Burger P.A."/>
        </authorList>
    </citation>
    <scope>NUCLEOTIDE SEQUENCE [LARGE SCALE GENOMIC DNA]</scope>
    <source>
        <strain evidence="2">Drom800</strain>
        <tissue evidence="2">Blood</tissue>
    </source>
</reference>
<dbReference type="EMBL" id="JWIN03000018">
    <property type="protein sequence ID" value="KAB1263808.1"/>
    <property type="molecule type" value="Genomic_DNA"/>
</dbReference>
<evidence type="ECO:0000313" key="2">
    <source>
        <dbReference type="EMBL" id="KAB1263808.1"/>
    </source>
</evidence>
<dbReference type="Proteomes" id="UP000299084">
    <property type="component" value="Unassembled WGS sequence"/>
</dbReference>
<dbReference type="AlphaFoldDB" id="A0A5N4CY95"/>